<dbReference type="InterPro" id="IPR002999">
    <property type="entry name" value="Tudor"/>
</dbReference>
<dbReference type="EMBL" id="JACSDZ010000013">
    <property type="protein sequence ID" value="KAF7388496.1"/>
    <property type="molecule type" value="Genomic_DNA"/>
</dbReference>
<dbReference type="Proteomes" id="UP000617340">
    <property type="component" value="Unassembled WGS sequence"/>
</dbReference>
<dbReference type="GO" id="GO:0007283">
    <property type="term" value="P:spermatogenesis"/>
    <property type="evidence" value="ECO:0007669"/>
    <property type="project" value="UniProtKB-KW"/>
</dbReference>
<dbReference type="CDD" id="cd09972">
    <property type="entry name" value="LOTUS_TDRD_OSKAR"/>
    <property type="match status" value="1"/>
</dbReference>
<dbReference type="PROSITE" id="PS50304">
    <property type="entry name" value="TUDOR"/>
    <property type="match status" value="3"/>
</dbReference>
<evidence type="ECO:0000313" key="7">
    <source>
        <dbReference type="EMBL" id="KAF7388496.1"/>
    </source>
</evidence>
<feature type="domain" description="HTH OST-type" evidence="6">
    <location>
        <begin position="2"/>
        <end position="74"/>
    </location>
</feature>
<proteinExistence type="predicted"/>
<dbReference type="InterPro" id="IPR025605">
    <property type="entry name" value="OST-HTH/LOTUS_dom"/>
</dbReference>
<evidence type="ECO:0000256" key="3">
    <source>
        <dbReference type="ARBA" id="ARBA00022737"/>
    </source>
</evidence>
<comment type="subcellular location">
    <subcellularLocation>
        <location evidence="1">Cytoplasm</location>
    </subcellularLocation>
</comment>
<dbReference type="Gene3D" id="3.30.420.610">
    <property type="entry name" value="LOTUS domain-like"/>
    <property type="match status" value="1"/>
</dbReference>
<dbReference type="Gene3D" id="2.30.30.140">
    <property type="match status" value="3"/>
</dbReference>
<keyword evidence="4" id="KW-0744">Spermatogenesis</keyword>
<gene>
    <name evidence="7" type="ORF">HZH68_012438</name>
</gene>
<keyword evidence="2" id="KW-0963">Cytoplasm</keyword>
<keyword evidence="3" id="KW-0677">Repeat</keyword>
<dbReference type="GO" id="GO:0043186">
    <property type="term" value="C:P granule"/>
    <property type="evidence" value="ECO:0007669"/>
    <property type="project" value="TreeGrafter"/>
</dbReference>
<accession>A0A834JJ35</accession>
<comment type="caution">
    <text evidence="7">The sequence shown here is derived from an EMBL/GenBank/DDBJ whole genome shotgun (WGS) entry which is preliminary data.</text>
</comment>
<keyword evidence="4" id="KW-0221">Differentiation</keyword>
<evidence type="ECO:0008006" key="9">
    <source>
        <dbReference type="Google" id="ProtNLM"/>
    </source>
</evidence>
<dbReference type="CDD" id="cd20379">
    <property type="entry name" value="Tudor_dTUD-like"/>
    <property type="match status" value="1"/>
</dbReference>
<name>A0A834JJ35_VESGE</name>
<dbReference type="InterPro" id="IPR035437">
    <property type="entry name" value="SNase_OB-fold_sf"/>
</dbReference>
<dbReference type="GO" id="GO:0030719">
    <property type="term" value="P:P granule organization"/>
    <property type="evidence" value="ECO:0007669"/>
    <property type="project" value="TreeGrafter"/>
</dbReference>
<dbReference type="Pfam" id="PF12872">
    <property type="entry name" value="OST-HTH"/>
    <property type="match status" value="1"/>
</dbReference>
<dbReference type="InterPro" id="IPR041966">
    <property type="entry name" value="LOTUS-like"/>
</dbReference>
<evidence type="ECO:0000259" key="5">
    <source>
        <dbReference type="PROSITE" id="PS50304"/>
    </source>
</evidence>
<dbReference type="SMART" id="SM00333">
    <property type="entry name" value="TUDOR"/>
    <property type="match status" value="3"/>
</dbReference>
<evidence type="ECO:0000256" key="2">
    <source>
        <dbReference type="ARBA" id="ARBA00022490"/>
    </source>
</evidence>
<dbReference type="Pfam" id="PF00567">
    <property type="entry name" value="TUDOR"/>
    <property type="match status" value="3"/>
</dbReference>
<dbReference type="PANTHER" id="PTHR22948">
    <property type="entry name" value="TUDOR DOMAIN CONTAINING PROTEIN"/>
    <property type="match status" value="1"/>
</dbReference>
<feature type="domain" description="Tudor" evidence="5">
    <location>
        <begin position="744"/>
        <end position="803"/>
    </location>
</feature>
<dbReference type="AlphaFoldDB" id="A0A834JJ35"/>
<dbReference type="SUPFAM" id="SSF63748">
    <property type="entry name" value="Tudor/PWWP/MBT"/>
    <property type="match status" value="3"/>
</dbReference>
<keyword evidence="8" id="KW-1185">Reference proteome</keyword>
<dbReference type="Gene3D" id="2.40.50.90">
    <property type="match status" value="3"/>
</dbReference>
<organism evidence="7 8">
    <name type="scientific">Vespula germanica</name>
    <name type="common">German yellow jacket</name>
    <name type="synonym">Paravespula germanica</name>
    <dbReference type="NCBI Taxonomy" id="30212"/>
    <lineage>
        <taxon>Eukaryota</taxon>
        <taxon>Metazoa</taxon>
        <taxon>Ecdysozoa</taxon>
        <taxon>Arthropoda</taxon>
        <taxon>Hexapoda</taxon>
        <taxon>Insecta</taxon>
        <taxon>Pterygota</taxon>
        <taxon>Neoptera</taxon>
        <taxon>Endopterygota</taxon>
        <taxon>Hymenoptera</taxon>
        <taxon>Apocrita</taxon>
        <taxon>Aculeata</taxon>
        <taxon>Vespoidea</taxon>
        <taxon>Vespidae</taxon>
        <taxon>Vespinae</taxon>
        <taxon>Vespula</taxon>
    </lineage>
</organism>
<dbReference type="PANTHER" id="PTHR22948:SF29">
    <property type="entry name" value="FI02030P-RELATED"/>
    <property type="match status" value="1"/>
</dbReference>
<evidence type="ECO:0000256" key="4">
    <source>
        <dbReference type="ARBA" id="ARBA00022871"/>
    </source>
</evidence>
<dbReference type="GO" id="GO:0034587">
    <property type="term" value="P:piRNA processing"/>
    <property type="evidence" value="ECO:0007669"/>
    <property type="project" value="TreeGrafter"/>
</dbReference>
<evidence type="ECO:0000313" key="8">
    <source>
        <dbReference type="Proteomes" id="UP000617340"/>
    </source>
</evidence>
<sequence>MDRDKVIGNLRAALLSSKGGVLIDEVNRDFKTIIGENIPYRRLGYQSLEAFLKSISGIKITNKGGQTYVEALPNEKSSHLSKLISQQKSANKKELRKGFYRNSTPCRMPYSTKKVVFPGKNVNANSSMQTKNSMKNNTNQKQEKIVPLMQVPTGYIPPSSLGRPRYIQPVSGSPTCPSKRLKDRKSNAIQTIMNQNVNKPNNNTFFKSNDNAEKSAIPVITSKPNTVQKYSEACSNEKSSSNISGRLKINSDIPSHSLISNNGSTSQHSEVLSPLSPAQLIGNKPISFAAAQPLKVQENNQKKTVLKSTVSIEDPRHQLKICARNLSLPEPIYRILPATAKTSTVMGIYAHVKIGPHGYSNYPYDVSSDDEAQRLAAEIALKDLIDKFGSLPNITETTNKELIQKRIVAIVNTHMNGVFKDQIPVYYKQGYGECLPADWFDIIEECSEIILEKGADNSIILQRCEIKKEKVCDSISPKSDKILLNPIGPTIPGQLQLPEDQYWIVYVCCVISTVDVWVRLAGPDYSDKFDIMIAEMMEYYSRSQTSIKSVEIGGYYAIFEDDCWHRVRCEEFDSNTGLVTVLFIDHGDEDQRPLSDLYILDKKFCSLSAQAMRMCLAGLEDFRDCETVLVHIENLLLGQAFYVEVLNQGFDKDGPYATVEFYDTSGPDDINLNKILYKQILQNIIALPQMNVAGQVTEVFVSHVEKNGDVYIQIQTEGMKYLIRLINRLTQTGLTADILKYSIVTVVDRMKKYFVSVDGNWYRGEVMNIYPNGQVKVFLIDFGNTVIASKANLLHLEKLSDLLTKYPAQAMKVHLHNIEKSMCNEKMVSRIRKLVPQGEPILMRVITHSTVGTPLVELFKRIQPDNVLASINTTLAYEELKRTIGDGNNNVKSRKRITSRTITNEDDDVIKTLKPPKITGLGEFFDVHITMAANPGNFTVQPLDDKRSLEAMMIELQEVCLTYHGSYPTVESIREGNLYAAKHIDEHWYRVSALNIISENMVTVYFCDFGDVSILSLDKLQPLKSQFLELPYQAIKAKLVGIRPINMDWSVEDCLRFQRLVLEKNFVSIVVESTHDDVNPAETILGLKLIDVETSEDIYIDQLLVEEGRAVYTD</sequence>
<dbReference type="InterPro" id="IPR050621">
    <property type="entry name" value="Tudor_domain_containing"/>
</dbReference>
<protein>
    <recommendedName>
        <fullName evidence="9">Tudor domain-containing protein 7</fullName>
    </recommendedName>
</protein>
<evidence type="ECO:0000256" key="1">
    <source>
        <dbReference type="ARBA" id="ARBA00004496"/>
    </source>
</evidence>
<evidence type="ECO:0000259" key="6">
    <source>
        <dbReference type="PROSITE" id="PS51644"/>
    </source>
</evidence>
<feature type="domain" description="Tudor" evidence="5">
    <location>
        <begin position="549"/>
        <end position="607"/>
    </location>
</feature>
<feature type="domain" description="Tudor" evidence="5">
    <location>
        <begin position="972"/>
        <end position="1030"/>
    </location>
</feature>
<dbReference type="PROSITE" id="PS51644">
    <property type="entry name" value="HTH_OST"/>
    <property type="match status" value="1"/>
</dbReference>
<reference evidence="7" key="1">
    <citation type="journal article" date="2020" name="G3 (Bethesda)">
        <title>High-Quality Assemblies for Three Invasive Social Wasps from the &lt;i&gt;Vespula&lt;/i&gt; Genus.</title>
        <authorList>
            <person name="Harrop T.W.R."/>
            <person name="Guhlin J."/>
            <person name="McLaughlin G.M."/>
            <person name="Permina E."/>
            <person name="Stockwell P."/>
            <person name="Gilligan J."/>
            <person name="Le Lec M.F."/>
            <person name="Gruber M.A.M."/>
            <person name="Quinn O."/>
            <person name="Lovegrove M."/>
            <person name="Duncan E.J."/>
            <person name="Remnant E.J."/>
            <person name="Van Eeckhoven J."/>
            <person name="Graham B."/>
            <person name="Knapp R.A."/>
            <person name="Langford K.W."/>
            <person name="Kronenberg Z."/>
            <person name="Press M.O."/>
            <person name="Eacker S.M."/>
            <person name="Wilson-Rankin E.E."/>
            <person name="Purcell J."/>
            <person name="Lester P.J."/>
            <person name="Dearden P.K."/>
        </authorList>
    </citation>
    <scope>NUCLEOTIDE SEQUENCE</scope>
    <source>
        <strain evidence="7">Linc-1</strain>
    </source>
</reference>